<name>A0ABR7TYH9_9BRAD</name>
<keyword evidence="2" id="KW-0732">Signal</keyword>
<comment type="caution">
    <text evidence="4">The sequence shown here is derived from an EMBL/GenBank/DDBJ whole genome shotgun (WGS) entry which is preliminary data.</text>
</comment>
<evidence type="ECO:0000256" key="2">
    <source>
        <dbReference type="SAM" id="SignalP"/>
    </source>
</evidence>
<dbReference type="InterPro" id="IPR000757">
    <property type="entry name" value="Beta-glucanase-like"/>
</dbReference>
<evidence type="ECO:0000259" key="3">
    <source>
        <dbReference type="PROSITE" id="PS51762"/>
    </source>
</evidence>
<dbReference type="Gene3D" id="2.60.120.200">
    <property type="match status" value="1"/>
</dbReference>
<accession>A0ABR7TYH9</accession>
<feature type="domain" description="GH16" evidence="3">
    <location>
        <begin position="36"/>
        <end position="240"/>
    </location>
</feature>
<organism evidence="4 5">
    <name type="scientific">Bradyrhizobium campsiandrae</name>
    <dbReference type="NCBI Taxonomy" id="1729892"/>
    <lineage>
        <taxon>Bacteria</taxon>
        <taxon>Pseudomonadati</taxon>
        <taxon>Pseudomonadota</taxon>
        <taxon>Alphaproteobacteria</taxon>
        <taxon>Hyphomicrobiales</taxon>
        <taxon>Nitrobacteraceae</taxon>
        <taxon>Bradyrhizobium</taxon>
    </lineage>
</organism>
<dbReference type="EMBL" id="JAATTO010000001">
    <property type="protein sequence ID" value="MBC9976656.1"/>
    <property type="molecule type" value="Genomic_DNA"/>
</dbReference>
<dbReference type="Proteomes" id="UP000639516">
    <property type="component" value="Unassembled WGS sequence"/>
</dbReference>
<dbReference type="CDD" id="cd00413">
    <property type="entry name" value="Glyco_hydrolase_16"/>
    <property type="match status" value="1"/>
</dbReference>
<protein>
    <submittedName>
        <fullName evidence="4">Glycoside hydrolase family 16 protein</fullName>
    </submittedName>
</protein>
<comment type="similarity">
    <text evidence="1">Belongs to the glycosyl hydrolase 16 family.</text>
</comment>
<dbReference type="InterPro" id="IPR013320">
    <property type="entry name" value="ConA-like_dom_sf"/>
</dbReference>
<evidence type="ECO:0000313" key="4">
    <source>
        <dbReference type="EMBL" id="MBC9976656.1"/>
    </source>
</evidence>
<dbReference type="SUPFAM" id="SSF49899">
    <property type="entry name" value="Concanavalin A-like lectins/glucanases"/>
    <property type="match status" value="1"/>
</dbReference>
<dbReference type="Pfam" id="PF00722">
    <property type="entry name" value="Glyco_hydro_16"/>
    <property type="match status" value="1"/>
</dbReference>
<keyword evidence="4" id="KW-0378">Hydrolase</keyword>
<evidence type="ECO:0000313" key="5">
    <source>
        <dbReference type="Proteomes" id="UP000639516"/>
    </source>
</evidence>
<dbReference type="GO" id="GO:0016787">
    <property type="term" value="F:hydrolase activity"/>
    <property type="evidence" value="ECO:0007669"/>
    <property type="project" value="UniProtKB-KW"/>
</dbReference>
<sequence>MQRRIWVKASIRSGGALAMWLSLTQMCMAATLASPVNWGSPDQPWGMRRAITDADRAAIAAYRSGRRTPTFSTDFTGGTELQANWSPVSDDNPSNKSCRRPDSIEATTAGLRLKALPAKTCRAARWSTGYVASKAKYGYGFIEARIKIADIKGLNNAVWLTIDDNFEIDIAEARYPGYIHLGLQYWPPGKSEQHAGMGWGASFKENLASGFHDVGLLRHQPTWSTRSTENQSPRWSRTAP</sequence>
<proteinExistence type="inferred from homology"/>
<evidence type="ECO:0000256" key="1">
    <source>
        <dbReference type="ARBA" id="ARBA00006865"/>
    </source>
</evidence>
<keyword evidence="5" id="KW-1185">Reference proteome</keyword>
<gene>
    <name evidence="4" type="ORF">HA482_00335</name>
</gene>
<dbReference type="PROSITE" id="PS51762">
    <property type="entry name" value="GH16_2"/>
    <property type="match status" value="1"/>
</dbReference>
<dbReference type="RefSeq" id="WP_188098270.1">
    <property type="nucleotide sequence ID" value="NZ_JAANIH010000008.1"/>
</dbReference>
<feature type="signal peptide" evidence="2">
    <location>
        <begin position="1"/>
        <end position="29"/>
    </location>
</feature>
<reference evidence="4 5" key="1">
    <citation type="journal article" date="2020" name="Arch. Microbiol.">
        <title>Bradyrhizobium campsiandrae sp. nov., a nitrogen-fixing bacterial strain isolated from a native leguminous tree from the Amazon adapted to flooded conditions.</title>
        <authorList>
            <person name="Cabral Michel D."/>
            <person name="Martins da Costa E."/>
            <person name="Azarias Guimaraes A."/>
            <person name="Soares de Carvalho T."/>
            <person name="Santos de Castro Caputo P."/>
            <person name="Willems A."/>
            <person name="de Souza Moreira F.M."/>
        </authorList>
    </citation>
    <scope>NUCLEOTIDE SEQUENCE [LARGE SCALE GENOMIC DNA]</scope>
    <source>
        <strain evidence="5">INPA 384B</strain>
    </source>
</reference>
<feature type="chain" id="PRO_5046307582" evidence="2">
    <location>
        <begin position="30"/>
        <end position="240"/>
    </location>
</feature>